<feature type="transmembrane region" description="Helical" evidence="9">
    <location>
        <begin position="41"/>
        <end position="59"/>
    </location>
</feature>
<proteinExistence type="inferred from homology"/>
<comment type="subcellular location">
    <subcellularLocation>
        <location evidence="1">Cell membrane</location>
        <topology evidence="1">Multi-pass membrane protein</topology>
    </subcellularLocation>
</comment>
<dbReference type="SUPFAM" id="SSF161111">
    <property type="entry name" value="Cation efflux protein transmembrane domain-like"/>
    <property type="match status" value="1"/>
</dbReference>
<comment type="caution">
    <text evidence="12">The sequence shown here is derived from an EMBL/GenBank/DDBJ whole genome shotgun (WGS) entry which is preliminary data.</text>
</comment>
<evidence type="ECO:0000256" key="1">
    <source>
        <dbReference type="ARBA" id="ARBA00004651"/>
    </source>
</evidence>
<evidence type="ECO:0000256" key="2">
    <source>
        <dbReference type="ARBA" id="ARBA00008114"/>
    </source>
</evidence>
<dbReference type="GO" id="GO:0015093">
    <property type="term" value="F:ferrous iron transmembrane transporter activity"/>
    <property type="evidence" value="ECO:0007669"/>
    <property type="project" value="TreeGrafter"/>
</dbReference>
<feature type="transmembrane region" description="Helical" evidence="9">
    <location>
        <begin position="71"/>
        <end position="93"/>
    </location>
</feature>
<comment type="similarity">
    <text evidence="2">Belongs to the cation diffusion facilitator (CDF) transporter (TC 2.A.4) family.</text>
</comment>
<feature type="transmembrane region" description="Helical" evidence="9">
    <location>
        <begin position="153"/>
        <end position="174"/>
    </location>
</feature>
<feature type="domain" description="Cation efflux protein cytoplasmic" evidence="11">
    <location>
        <begin position="207"/>
        <end position="283"/>
    </location>
</feature>
<dbReference type="OrthoDB" id="9806522at2"/>
<dbReference type="Gene3D" id="3.30.70.1350">
    <property type="entry name" value="Cation efflux protein, cytoplasmic domain"/>
    <property type="match status" value="1"/>
</dbReference>
<keyword evidence="5 9" id="KW-0812">Transmembrane</keyword>
<dbReference type="GO" id="GO:0005886">
    <property type="term" value="C:plasma membrane"/>
    <property type="evidence" value="ECO:0007669"/>
    <property type="project" value="UniProtKB-SubCell"/>
</dbReference>
<dbReference type="AlphaFoldDB" id="A0A1I4V895"/>
<feature type="domain" description="Cation efflux protein transmembrane" evidence="10">
    <location>
        <begin position="11"/>
        <end position="202"/>
    </location>
</feature>
<gene>
    <name evidence="12" type="ORF">CXZ10_20160</name>
</gene>
<keyword evidence="13" id="KW-1185">Reference proteome</keyword>
<dbReference type="Pfam" id="PF01545">
    <property type="entry name" value="Cation_efflux"/>
    <property type="match status" value="1"/>
</dbReference>
<evidence type="ECO:0000313" key="13">
    <source>
        <dbReference type="Proteomes" id="UP000233491"/>
    </source>
</evidence>
<evidence type="ECO:0000256" key="8">
    <source>
        <dbReference type="ARBA" id="ARBA00068882"/>
    </source>
</evidence>
<dbReference type="GO" id="GO:0015086">
    <property type="term" value="F:cadmium ion transmembrane transporter activity"/>
    <property type="evidence" value="ECO:0007669"/>
    <property type="project" value="TreeGrafter"/>
</dbReference>
<protein>
    <recommendedName>
        <fullName evidence="8">Protein p34</fullName>
    </recommendedName>
</protein>
<dbReference type="Proteomes" id="UP000233491">
    <property type="component" value="Unassembled WGS sequence"/>
</dbReference>
<dbReference type="RefSeq" id="WP_101291174.1">
    <property type="nucleotide sequence ID" value="NZ_FOUQ01000010.1"/>
</dbReference>
<keyword evidence="4" id="KW-1003">Cell membrane</keyword>
<evidence type="ECO:0000256" key="9">
    <source>
        <dbReference type="SAM" id="Phobius"/>
    </source>
</evidence>
<dbReference type="PANTHER" id="PTHR43840:SF15">
    <property type="entry name" value="MITOCHONDRIAL METAL TRANSPORTER 1-RELATED"/>
    <property type="match status" value="1"/>
</dbReference>
<accession>A0A1I4V895</accession>
<dbReference type="InterPro" id="IPR027470">
    <property type="entry name" value="Cation_efflux_CTD"/>
</dbReference>
<keyword evidence="6 9" id="KW-1133">Transmembrane helix</keyword>
<dbReference type="Gene3D" id="1.20.1510.10">
    <property type="entry name" value="Cation efflux protein transmembrane domain"/>
    <property type="match status" value="1"/>
</dbReference>
<dbReference type="InterPro" id="IPR050291">
    <property type="entry name" value="CDF_Transporter"/>
</dbReference>
<evidence type="ECO:0000259" key="11">
    <source>
        <dbReference type="Pfam" id="PF16916"/>
    </source>
</evidence>
<dbReference type="PANTHER" id="PTHR43840">
    <property type="entry name" value="MITOCHONDRIAL METAL TRANSPORTER 1-RELATED"/>
    <property type="match status" value="1"/>
</dbReference>
<sequence length="304" mass="32161">MITTTRLAIGSLIVGFAVLGLKAVAYWLTGSVALMSDALESIVNVVTALVALIAIRVAAAPADTAHPYGHYKAEFFSAVVEGAMIIVAALLIMNEAWKGLMAPHPLDAPFEGLLVNGLASVLNGLWCSLLIVWGRRLRSPALVADGHHLLSDVLSSGAVVAGVLLAVLTGWYVLDPILAGLVALNILWSGWKVVTSSLSGLLDEAVPEEQLTRMRTVIATATAGVIEVHDLRTRHAGKMTFVDCHLVVPGTLTVNEAHAKCDAIEQAVKDEFGDVTITIHVEPDSKAELRRTLSLTRDSTGVGI</sequence>
<dbReference type="InterPro" id="IPR058533">
    <property type="entry name" value="Cation_efflux_TM"/>
</dbReference>
<evidence type="ECO:0000313" key="12">
    <source>
        <dbReference type="EMBL" id="PKR87363.1"/>
    </source>
</evidence>
<feature type="transmembrane region" description="Helical" evidence="9">
    <location>
        <begin position="7"/>
        <end position="29"/>
    </location>
</feature>
<dbReference type="InterPro" id="IPR027469">
    <property type="entry name" value="Cation_efflux_TMD_sf"/>
</dbReference>
<dbReference type="EMBL" id="PJNW01000019">
    <property type="protein sequence ID" value="PKR87363.1"/>
    <property type="molecule type" value="Genomic_DNA"/>
</dbReference>
<evidence type="ECO:0000256" key="7">
    <source>
        <dbReference type="ARBA" id="ARBA00023136"/>
    </source>
</evidence>
<evidence type="ECO:0000256" key="3">
    <source>
        <dbReference type="ARBA" id="ARBA00022448"/>
    </source>
</evidence>
<dbReference type="InterPro" id="IPR036837">
    <property type="entry name" value="Cation_efflux_CTD_sf"/>
</dbReference>
<reference evidence="12 13" key="1">
    <citation type="submission" date="2017-12" db="EMBL/GenBank/DDBJ databases">
        <title>Anaerobic carbon monoxide metabolism by Pleomorphomonas carboxyditropha sp. nov., a new mesophilic hydrogenogenic carboxidotroph.</title>
        <authorList>
            <person name="Esquivel-Elizondo S."/>
            <person name="Krajmalnik-Brown R."/>
        </authorList>
    </citation>
    <scope>NUCLEOTIDE SEQUENCE [LARGE SCALE GENOMIC DNA]</scope>
    <source>
        <strain evidence="12 13">R5-392</strain>
    </source>
</reference>
<organism evidence="12 13">
    <name type="scientific">Pleomorphomonas diazotrophica</name>
    <dbReference type="NCBI Taxonomy" id="1166257"/>
    <lineage>
        <taxon>Bacteria</taxon>
        <taxon>Pseudomonadati</taxon>
        <taxon>Pseudomonadota</taxon>
        <taxon>Alphaproteobacteria</taxon>
        <taxon>Hyphomicrobiales</taxon>
        <taxon>Pleomorphomonadaceae</taxon>
        <taxon>Pleomorphomonas</taxon>
    </lineage>
</organism>
<dbReference type="GO" id="GO:0006882">
    <property type="term" value="P:intracellular zinc ion homeostasis"/>
    <property type="evidence" value="ECO:0007669"/>
    <property type="project" value="TreeGrafter"/>
</dbReference>
<dbReference type="GO" id="GO:0015341">
    <property type="term" value="F:zinc efflux antiporter activity"/>
    <property type="evidence" value="ECO:0007669"/>
    <property type="project" value="TreeGrafter"/>
</dbReference>
<dbReference type="NCBIfam" id="TIGR01297">
    <property type="entry name" value="CDF"/>
    <property type="match status" value="1"/>
</dbReference>
<evidence type="ECO:0000256" key="5">
    <source>
        <dbReference type="ARBA" id="ARBA00022692"/>
    </source>
</evidence>
<evidence type="ECO:0000259" key="10">
    <source>
        <dbReference type="Pfam" id="PF01545"/>
    </source>
</evidence>
<keyword evidence="7 9" id="KW-0472">Membrane</keyword>
<dbReference type="Pfam" id="PF16916">
    <property type="entry name" value="ZT_dimer"/>
    <property type="match status" value="1"/>
</dbReference>
<dbReference type="SUPFAM" id="SSF160240">
    <property type="entry name" value="Cation efflux protein cytoplasmic domain-like"/>
    <property type="match status" value="1"/>
</dbReference>
<keyword evidence="3" id="KW-0813">Transport</keyword>
<dbReference type="InterPro" id="IPR002524">
    <property type="entry name" value="Cation_efflux"/>
</dbReference>
<name>A0A1I4V895_9HYPH</name>
<feature type="transmembrane region" description="Helical" evidence="9">
    <location>
        <begin position="113"/>
        <end position="133"/>
    </location>
</feature>
<evidence type="ECO:0000256" key="4">
    <source>
        <dbReference type="ARBA" id="ARBA00022475"/>
    </source>
</evidence>
<dbReference type="FunFam" id="3.30.70.1350:FF:000002">
    <property type="entry name" value="Ferrous-iron efflux pump FieF"/>
    <property type="match status" value="1"/>
</dbReference>
<evidence type="ECO:0000256" key="6">
    <source>
        <dbReference type="ARBA" id="ARBA00022989"/>
    </source>
</evidence>